<reference evidence="2 3" key="1">
    <citation type="submission" date="2019-12" db="EMBL/GenBank/DDBJ databases">
        <title>Genomic-based taxomic classification of the family Erythrobacteraceae.</title>
        <authorList>
            <person name="Xu L."/>
        </authorList>
    </citation>
    <scope>NUCLEOTIDE SEQUENCE [LARGE SCALE GENOMIC DNA]</scope>
    <source>
        <strain evidence="2 3">DSM 17792</strain>
    </source>
</reference>
<name>A0A844XUA6_9SPHN</name>
<keyword evidence="3" id="KW-1185">Reference proteome</keyword>
<organism evidence="2 3">
    <name type="scientific">Qipengyuania vulgaris</name>
    <dbReference type="NCBI Taxonomy" id="291985"/>
    <lineage>
        <taxon>Bacteria</taxon>
        <taxon>Pseudomonadati</taxon>
        <taxon>Pseudomonadota</taxon>
        <taxon>Alphaproteobacteria</taxon>
        <taxon>Sphingomonadales</taxon>
        <taxon>Erythrobacteraceae</taxon>
        <taxon>Qipengyuania</taxon>
    </lineage>
</organism>
<dbReference type="OrthoDB" id="7582310at2"/>
<dbReference type="RefSeq" id="WP_160728349.1">
    <property type="nucleotide sequence ID" value="NZ_WTYC01000005.1"/>
</dbReference>
<dbReference type="AlphaFoldDB" id="A0A844XUA6"/>
<evidence type="ECO:0000256" key="1">
    <source>
        <dbReference type="SAM" id="SignalP"/>
    </source>
</evidence>
<feature type="signal peptide" evidence="1">
    <location>
        <begin position="1"/>
        <end position="19"/>
    </location>
</feature>
<keyword evidence="1" id="KW-0732">Signal</keyword>
<dbReference type="EMBL" id="WTYC01000005">
    <property type="protein sequence ID" value="MXO48807.1"/>
    <property type="molecule type" value="Genomic_DNA"/>
</dbReference>
<evidence type="ECO:0000313" key="2">
    <source>
        <dbReference type="EMBL" id="MXO48807.1"/>
    </source>
</evidence>
<evidence type="ECO:0000313" key="3">
    <source>
        <dbReference type="Proteomes" id="UP000448199"/>
    </source>
</evidence>
<comment type="caution">
    <text evidence="2">The sequence shown here is derived from an EMBL/GenBank/DDBJ whole genome shotgun (WGS) entry which is preliminary data.</text>
</comment>
<protein>
    <submittedName>
        <fullName evidence="2">Uncharacterized protein</fullName>
    </submittedName>
</protein>
<dbReference type="Proteomes" id="UP000448199">
    <property type="component" value="Unassembled WGS sequence"/>
</dbReference>
<feature type="chain" id="PRO_5032319903" evidence="1">
    <location>
        <begin position="20"/>
        <end position="125"/>
    </location>
</feature>
<sequence>MIKSLITLAALSAAVPLSAQGVEPAPALPALTMEQETTLRCGVAFALVQQSREAGDAGFQDYPELGQRGQEFFVRTMAQLMEQTGANRDAIAQLVMREAEALKGDPQAIEQVMPACLLMLEASGL</sequence>
<gene>
    <name evidence="2" type="ORF">GRI69_11120</name>
</gene>
<accession>A0A844XUA6</accession>
<proteinExistence type="predicted"/>